<feature type="non-terminal residue" evidence="8">
    <location>
        <position position="128"/>
    </location>
</feature>
<dbReference type="PANTHER" id="PTHR34187:SF2">
    <property type="entry name" value="DUF202 DOMAIN-CONTAINING PROTEIN"/>
    <property type="match status" value="1"/>
</dbReference>
<evidence type="ECO:0000256" key="1">
    <source>
        <dbReference type="ARBA" id="ARBA00004651"/>
    </source>
</evidence>
<evidence type="ECO:0000256" key="2">
    <source>
        <dbReference type="ARBA" id="ARBA00022475"/>
    </source>
</evidence>
<dbReference type="OrthoDB" id="199599at2759"/>
<feature type="transmembrane region" description="Helical" evidence="6">
    <location>
        <begin position="101"/>
        <end position="126"/>
    </location>
</feature>
<evidence type="ECO:0000256" key="4">
    <source>
        <dbReference type="ARBA" id="ARBA00022989"/>
    </source>
</evidence>
<dbReference type="Proteomes" id="UP000298030">
    <property type="component" value="Unassembled WGS sequence"/>
</dbReference>
<evidence type="ECO:0000313" key="10">
    <source>
        <dbReference type="Proteomes" id="UP000298030"/>
    </source>
</evidence>
<comment type="caution">
    <text evidence="8">The sequence shown here is derived from an EMBL/GenBank/DDBJ whole genome shotgun (WGS) entry which is preliminary data.</text>
</comment>
<dbReference type="EMBL" id="QPFP01000069">
    <property type="protein sequence ID" value="TEB24242.1"/>
    <property type="molecule type" value="Genomic_DNA"/>
</dbReference>
<dbReference type="AlphaFoldDB" id="A0A4Y7SR08"/>
<evidence type="ECO:0000259" key="7">
    <source>
        <dbReference type="Pfam" id="PF02656"/>
    </source>
</evidence>
<keyword evidence="2" id="KW-1003">Cell membrane</keyword>
<name>A0A4Y7SR08_COPMI</name>
<dbReference type="GO" id="GO:0005886">
    <property type="term" value="C:plasma membrane"/>
    <property type="evidence" value="ECO:0007669"/>
    <property type="project" value="UniProtKB-SubCell"/>
</dbReference>
<keyword evidence="5 6" id="KW-0472">Membrane</keyword>
<feature type="transmembrane region" description="Helical" evidence="6">
    <location>
        <begin position="65"/>
        <end position="89"/>
    </location>
</feature>
<evidence type="ECO:0000256" key="5">
    <source>
        <dbReference type="ARBA" id="ARBA00023136"/>
    </source>
</evidence>
<feature type="transmembrane region" description="Helical" evidence="6">
    <location>
        <begin position="20"/>
        <end position="44"/>
    </location>
</feature>
<dbReference type="EMBL" id="QPFP01000040">
    <property type="protein sequence ID" value="TEB27381.1"/>
    <property type="molecule type" value="Genomic_DNA"/>
</dbReference>
<dbReference type="InterPro" id="IPR003807">
    <property type="entry name" value="DUF202"/>
</dbReference>
<protein>
    <recommendedName>
        <fullName evidence="7">DUF202 domain-containing protein</fullName>
    </recommendedName>
</protein>
<feature type="non-terminal residue" evidence="8">
    <location>
        <position position="1"/>
    </location>
</feature>
<dbReference type="Pfam" id="PF02656">
    <property type="entry name" value="DUF202"/>
    <property type="match status" value="1"/>
</dbReference>
<keyword evidence="10" id="KW-1185">Reference proteome</keyword>
<keyword evidence="4 6" id="KW-1133">Transmembrane helix</keyword>
<organism evidence="8 10">
    <name type="scientific">Coprinellus micaceus</name>
    <name type="common">Glistening ink-cap mushroom</name>
    <name type="synonym">Coprinus micaceus</name>
    <dbReference type="NCBI Taxonomy" id="71717"/>
    <lineage>
        <taxon>Eukaryota</taxon>
        <taxon>Fungi</taxon>
        <taxon>Dikarya</taxon>
        <taxon>Basidiomycota</taxon>
        <taxon>Agaricomycotina</taxon>
        <taxon>Agaricomycetes</taxon>
        <taxon>Agaricomycetidae</taxon>
        <taxon>Agaricales</taxon>
        <taxon>Agaricineae</taxon>
        <taxon>Psathyrellaceae</taxon>
        <taxon>Coprinellus</taxon>
    </lineage>
</organism>
<evidence type="ECO:0000313" key="8">
    <source>
        <dbReference type="EMBL" id="TEB24242.1"/>
    </source>
</evidence>
<dbReference type="PANTHER" id="PTHR34187">
    <property type="entry name" value="FGR18P"/>
    <property type="match status" value="1"/>
</dbReference>
<sequence length="128" mass="13541">IVLKNTGAVARDHLASERTFLAYVRTSMGLASMGVALVQLFAIAEITSRALGTTIPAASPDVQRFARPLGALTIAFSFAVLLIGLYRYFKIQFALPGGNFPVARISITFTAFVFAGIVVTIFGAVLSG</sequence>
<evidence type="ECO:0000256" key="6">
    <source>
        <dbReference type="SAM" id="Phobius"/>
    </source>
</evidence>
<reference evidence="8 10" key="1">
    <citation type="journal article" date="2019" name="Nat. Ecol. Evol.">
        <title>Megaphylogeny resolves global patterns of mushroom evolution.</title>
        <authorList>
            <person name="Varga T."/>
            <person name="Krizsan K."/>
            <person name="Foldi C."/>
            <person name="Dima B."/>
            <person name="Sanchez-Garcia M."/>
            <person name="Sanchez-Ramirez S."/>
            <person name="Szollosi G.J."/>
            <person name="Szarkandi J.G."/>
            <person name="Papp V."/>
            <person name="Albert L."/>
            <person name="Andreopoulos W."/>
            <person name="Angelini C."/>
            <person name="Antonin V."/>
            <person name="Barry K.W."/>
            <person name="Bougher N.L."/>
            <person name="Buchanan P."/>
            <person name="Buyck B."/>
            <person name="Bense V."/>
            <person name="Catcheside P."/>
            <person name="Chovatia M."/>
            <person name="Cooper J."/>
            <person name="Damon W."/>
            <person name="Desjardin D."/>
            <person name="Finy P."/>
            <person name="Geml J."/>
            <person name="Haridas S."/>
            <person name="Hughes K."/>
            <person name="Justo A."/>
            <person name="Karasinski D."/>
            <person name="Kautmanova I."/>
            <person name="Kiss B."/>
            <person name="Kocsube S."/>
            <person name="Kotiranta H."/>
            <person name="LaButti K.M."/>
            <person name="Lechner B.E."/>
            <person name="Liimatainen K."/>
            <person name="Lipzen A."/>
            <person name="Lukacs Z."/>
            <person name="Mihaltcheva S."/>
            <person name="Morgado L.N."/>
            <person name="Niskanen T."/>
            <person name="Noordeloos M.E."/>
            <person name="Ohm R.A."/>
            <person name="Ortiz-Santana B."/>
            <person name="Ovrebo C."/>
            <person name="Racz N."/>
            <person name="Riley R."/>
            <person name="Savchenko A."/>
            <person name="Shiryaev A."/>
            <person name="Soop K."/>
            <person name="Spirin V."/>
            <person name="Szebenyi C."/>
            <person name="Tomsovsky M."/>
            <person name="Tulloss R.E."/>
            <person name="Uehling J."/>
            <person name="Grigoriev I.V."/>
            <person name="Vagvolgyi C."/>
            <person name="Papp T."/>
            <person name="Martin F.M."/>
            <person name="Miettinen O."/>
            <person name="Hibbett D.S."/>
            <person name="Nagy L.G."/>
        </authorList>
    </citation>
    <scope>NUCLEOTIDE SEQUENCE [LARGE SCALE GENOMIC DNA]</scope>
    <source>
        <strain evidence="8 10">FP101781</strain>
    </source>
</reference>
<dbReference type="InterPro" id="IPR052053">
    <property type="entry name" value="IM_YidH-like"/>
</dbReference>
<keyword evidence="3 6" id="KW-0812">Transmembrane</keyword>
<accession>A0A4Y7SR08</accession>
<evidence type="ECO:0000256" key="3">
    <source>
        <dbReference type="ARBA" id="ARBA00022692"/>
    </source>
</evidence>
<feature type="domain" description="DUF202" evidence="7">
    <location>
        <begin position="11"/>
        <end position="91"/>
    </location>
</feature>
<comment type="subcellular location">
    <subcellularLocation>
        <location evidence="1">Cell membrane</location>
        <topology evidence="1">Multi-pass membrane protein</topology>
    </subcellularLocation>
</comment>
<evidence type="ECO:0000313" key="9">
    <source>
        <dbReference type="EMBL" id="TEB27381.1"/>
    </source>
</evidence>
<gene>
    <name evidence="8" type="ORF">FA13DRAFT_1581256</name>
    <name evidence="9" type="ORF">FA13DRAFT_1613844</name>
</gene>
<proteinExistence type="predicted"/>